<name>A0A0F4Q0D8_9GAMM</name>
<keyword evidence="2" id="KW-0805">Transcription regulation</keyword>
<keyword evidence="7" id="KW-1185">Reference proteome</keyword>
<accession>A0A0F4Q0D8</accession>
<gene>
    <name evidence="6" type="ORF">TW72_04540</name>
</gene>
<protein>
    <submittedName>
        <fullName evidence="6">Transcriptional regulator</fullName>
    </submittedName>
</protein>
<dbReference type="PRINTS" id="PR00039">
    <property type="entry name" value="HTHLYSR"/>
</dbReference>
<dbReference type="NCBIfam" id="NF008722">
    <property type="entry name" value="PRK11716.1"/>
    <property type="match status" value="1"/>
</dbReference>
<dbReference type="OrthoDB" id="9803735at2"/>
<evidence type="ECO:0000259" key="5">
    <source>
        <dbReference type="PROSITE" id="PS50931"/>
    </source>
</evidence>
<comment type="similarity">
    <text evidence="1">Belongs to the LysR transcriptional regulatory family.</text>
</comment>
<reference evidence="6 7" key="1">
    <citation type="journal article" date="2015" name="BMC Genomics">
        <title>Genome mining reveals unlocked bioactive potential of marine Gram-negative bacteria.</title>
        <authorList>
            <person name="Machado H."/>
            <person name="Sonnenschein E.C."/>
            <person name="Melchiorsen J."/>
            <person name="Gram L."/>
        </authorList>
    </citation>
    <scope>NUCLEOTIDE SEQUENCE [LARGE SCALE GENOMIC DNA]</scope>
    <source>
        <strain evidence="6 7">S3137</strain>
    </source>
</reference>
<dbReference type="RefSeq" id="WP_045978175.1">
    <property type="nucleotide sequence ID" value="NZ_JXXY01000001.1"/>
</dbReference>
<evidence type="ECO:0000256" key="2">
    <source>
        <dbReference type="ARBA" id="ARBA00023015"/>
    </source>
</evidence>
<dbReference type="InterPro" id="IPR005119">
    <property type="entry name" value="LysR_subst-bd"/>
</dbReference>
<dbReference type="EMBL" id="JXXZ01000004">
    <property type="protein sequence ID" value="KJZ01118.1"/>
    <property type="molecule type" value="Genomic_DNA"/>
</dbReference>
<evidence type="ECO:0000256" key="3">
    <source>
        <dbReference type="ARBA" id="ARBA00023125"/>
    </source>
</evidence>
<organism evidence="6 7">
    <name type="scientific">Pseudoalteromonas ruthenica</name>
    <dbReference type="NCBI Taxonomy" id="151081"/>
    <lineage>
        <taxon>Bacteria</taxon>
        <taxon>Pseudomonadati</taxon>
        <taxon>Pseudomonadota</taxon>
        <taxon>Gammaproteobacteria</taxon>
        <taxon>Alteromonadales</taxon>
        <taxon>Pseudoalteromonadaceae</taxon>
        <taxon>Pseudoalteromonas</taxon>
    </lineage>
</organism>
<keyword evidence="4" id="KW-0804">Transcription</keyword>
<dbReference type="SUPFAM" id="SSF53850">
    <property type="entry name" value="Periplasmic binding protein-like II"/>
    <property type="match status" value="1"/>
</dbReference>
<evidence type="ECO:0000256" key="4">
    <source>
        <dbReference type="ARBA" id="ARBA00023163"/>
    </source>
</evidence>
<dbReference type="FunFam" id="1.10.10.10:FF:000001">
    <property type="entry name" value="LysR family transcriptional regulator"/>
    <property type="match status" value="1"/>
</dbReference>
<dbReference type="eggNOG" id="COG0583">
    <property type="taxonomic scope" value="Bacteria"/>
</dbReference>
<dbReference type="Gene3D" id="3.40.190.10">
    <property type="entry name" value="Periplasmic binding protein-like II"/>
    <property type="match status" value="2"/>
</dbReference>
<dbReference type="Gene3D" id="1.10.10.10">
    <property type="entry name" value="Winged helix-like DNA-binding domain superfamily/Winged helix DNA-binding domain"/>
    <property type="match status" value="1"/>
</dbReference>
<feature type="domain" description="HTH lysR-type" evidence="5">
    <location>
        <begin position="1"/>
        <end position="58"/>
    </location>
</feature>
<evidence type="ECO:0000313" key="6">
    <source>
        <dbReference type="EMBL" id="KJZ01118.1"/>
    </source>
</evidence>
<dbReference type="PATRIC" id="fig|151081.8.peg.212"/>
<dbReference type="GeneID" id="58227755"/>
<dbReference type="InterPro" id="IPR036388">
    <property type="entry name" value="WH-like_DNA-bd_sf"/>
</dbReference>
<dbReference type="InterPro" id="IPR037404">
    <property type="entry name" value="IlvY_PBP2"/>
</dbReference>
<dbReference type="AlphaFoldDB" id="A0A0F4Q0D8"/>
<dbReference type="PANTHER" id="PTHR30126:SF81">
    <property type="entry name" value="HTH-TYPE TRANSCRIPTIONAL REGULATOR ILVY"/>
    <property type="match status" value="1"/>
</dbReference>
<dbReference type="GO" id="GO:0003700">
    <property type="term" value="F:DNA-binding transcription factor activity"/>
    <property type="evidence" value="ECO:0007669"/>
    <property type="project" value="InterPro"/>
</dbReference>
<dbReference type="GO" id="GO:0000976">
    <property type="term" value="F:transcription cis-regulatory region binding"/>
    <property type="evidence" value="ECO:0007669"/>
    <property type="project" value="TreeGrafter"/>
</dbReference>
<proteinExistence type="inferred from homology"/>
<dbReference type="PANTHER" id="PTHR30126">
    <property type="entry name" value="HTH-TYPE TRANSCRIPTIONAL REGULATOR"/>
    <property type="match status" value="1"/>
</dbReference>
<dbReference type="InterPro" id="IPR036390">
    <property type="entry name" value="WH_DNA-bd_sf"/>
</dbReference>
<dbReference type="CDD" id="cd08430">
    <property type="entry name" value="PBP2_IlvY"/>
    <property type="match status" value="1"/>
</dbReference>
<sequence length="294" mass="32886">MHHKQLEYFLALAETLHFGRASERCYISAPTLSRNIKQLEQLLGAKLFIRDNRQVALSDAGEHFITYAKNTLMQWQQLKASLHGAKELQGALSIYCSVSAAYSFLHPLLSAVRERYCGVEVKLHTGDPAYALERVLDHHEDVAIAAKPAKLPAQIAFRRLGWSQLVFIAPKTPCDISRQVANSPSTPWQQLPFIIPEQGENRTRLISWWRKRRIQPPIYAQVSGHEALVSMVSLGLGVALIPQVVLENSPFAQSVQILNVDDAPPPFEIGLVAQQRRLSESVLGACWQLAAQLK</sequence>
<dbReference type="Pfam" id="PF00126">
    <property type="entry name" value="HTH_1"/>
    <property type="match status" value="1"/>
</dbReference>
<keyword evidence="3" id="KW-0238">DNA-binding</keyword>
<dbReference type="InterPro" id="IPR000847">
    <property type="entry name" value="LysR_HTH_N"/>
</dbReference>
<evidence type="ECO:0000256" key="1">
    <source>
        <dbReference type="ARBA" id="ARBA00009437"/>
    </source>
</evidence>
<dbReference type="PROSITE" id="PS50931">
    <property type="entry name" value="HTH_LYSR"/>
    <property type="match status" value="1"/>
</dbReference>
<dbReference type="Pfam" id="PF03466">
    <property type="entry name" value="LysR_substrate"/>
    <property type="match status" value="1"/>
</dbReference>
<dbReference type="SUPFAM" id="SSF46785">
    <property type="entry name" value="Winged helix' DNA-binding domain"/>
    <property type="match status" value="1"/>
</dbReference>
<dbReference type="Proteomes" id="UP000033664">
    <property type="component" value="Unassembled WGS sequence"/>
</dbReference>
<evidence type="ECO:0000313" key="7">
    <source>
        <dbReference type="Proteomes" id="UP000033664"/>
    </source>
</evidence>
<comment type="caution">
    <text evidence="6">The sequence shown here is derived from an EMBL/GenBank/DDBJ whole genome shotgun (WGS) entry which is preliminary data.</text>
</comment>